<dbReference type="GO" id="GO:0009236">
    <property type="term" value="P:cobalamin biosynthetic process"/>
    <property type="evidence" value="ECO:0007669"/>
    <property type="project" value="UniProtKB-UniRule"/>
</dbReference>
<dbReference type="GO" id="GO:0043752">
    <property type="term" value="F:adenosylcobinamide kinase activity"/>
    <property type="evidence" value="ECO:0007669"/>
    <property type="project" value="InterPro"/>
</dbReference>
<evidence type="ECO:0000313" key="14">
    <source>
        <dbReference type="Proteomes" id="UP000776650"/>
    </source>
</evidence>
<keyword evidence="6 11" id="KW-0169">Cobalamin biosynthesis</keyword>
<gene>
    <name evidence="11 13" type="primary">cobT</name>
    <name evidence="13" type="ORF">K8V11_12550</name>
</gene>
<dbReference type="NCBIfam" id="TIGR03160">
    <property type="entry name" value="cobT_DBIPRT"/>
    <property type="match status" value="1"/>
</dbReference>
<dbReference type="EC" id="2.4.2.21" evidence="4 11"/>
<evidence type="ECO:0000256" key="1">
    <source>
        <dbReference type="ARBA" id="ARBA00002197"/>
    </source>
</evidence>
<dbReference type="Pfam" id="PF02277">
    <property type="entry name" value="DBI_PRT"/>
    <property type="match status" value="1"/>
</dbReference>
<evidence type="ECO:0000256" key="3">
    <source>
        <dbReference type="ARBA" id="ARBA00007110"/>
    </source>
</evidence>
<evidence type="ECO:0000313" key="13">
    <source>
        <dbReference type="EMBL" id="HJE91827.1"/>
    </source>
</evidence>
<evidence type="ECO:0000256" key="4">
    <source>
        <dbReference type="ARBA" id="ARBA00011991"/>
    </source>
</evidence>
<dbReference type="GO" id="GO:0000166">
    <property type="term" value="F:nucleotide binding"/>
    <property type="evidence" value="ECO:0007669"/>
    <property type="project" value="InterPro"/>
</dbReference>
<dbReference type="SUPFAM" id="SSF52540">
    <property type="entry name" value="P-loop containing nucleoside triphosphate hydrolases"/>
    <property type="match status" value="1"/>
</dbReference>
<dbReference type="NCBIfam" id="NF000996">
    <property type="entry name" value="PRK00105.1"/>
    <property type="match status" value="1"/>
</dbReference>
<keyword evidence="8 11" id="KW-0808">Transferase</keyword>
<comment type="catalytic activity">
    <reaction evidence="10 11">
        <text>5,6-dimethylbenzimidazole + nicotinate beta-D-ribonucleotide = alpha-ribazole 5'-phosphate + nicotinate + H(+)</text>
        <dbReference type="Rhea" id="RHEA:11196"/>
        <dbReference type="ChEBI" id="CHEBI:15378"/>
        <dbReference type="ChEBI" id="CHEBI:15890"/>
        <dbReference type="ChEBI" id="CHEBI:32544"/>
        <dbReference type="ChEBI" id="CHEBI:57502"/>
        <dbReference type="ChEBI" id="CHEBI:57918"/>
        <dbReference type="EC" id="2.4.2.21"/>
    </reaction>
</comment>
<comment type="caution">
    <text evidence="13">The sequence shown here is derived from an EMBL/GenBank/DDBJ whole genome shotgun (WGS) entry which is preliminary data.</text>
</comment>
<evidence type="ECO:0000256" key="8">
    <source>
        <dbReference type="ARBA" id="ARBA00022679"/>
    </source>
</evidence>
<dbReference type="EMBL" id="DYXM01000240">
    <property type="protein sequence ID" value="HJE91827.1"/>
    <property type="molecule type" value="Genomic_DNA"/>
</dbReference>
<dbReference type="PANTHER" id="PTHR43463">
    <property type="entry name" value="NICOTINATE-NUCLEOTIDE--DIMETHYLBENZIMIDAZOLE PHOSPHORIBOSYLTRANSFERASE"/>
    <property type="match status" value="1"/>
</dbReference>
<reference evidence="13" key="1">
    <citation type="journal article" date="2021" name="PeerJ">
        <title>Extensive microbial diversity within the chicken gut microbiome revealed by metagenomics and culture.</title>
        <authorList>
            <person name="Gilroy R."/>
            <person name="Ravi A."/>
            <person name="Getino M."/>
            <person name="Pursley I."/>
            <person name="Horton D.L."/>
            <person name="Alikhan N.F."/>
            <person name="Baker D."/>
            <person name="Gharbi K."/>
            <person name="Hall N."/>
            <person name="Watson M."/>
            <person name="Adriaenssens E.M."/>
            <person name="Foster-Nyarko E."/>
            <person name="Jarju S."/>
            <person name="Secka A."/>
            <person name="Antonio M."/>
            <person name="Oren A."/>
            <person name="Chaudhuri R.R."/>
            <person name="La Ragione R."/>
            <person name="Hildebrand F."/>
            <person name="Pallen M.J."/>
        </authorList>
    </citation>
    <scope>NUCLEOTIDE SEQUENCE</scope>
    <source>
        <strain evidence="13">ChiGjej1B1-18357</strain>
    </source>
</reference>
<dbReference type="InterPro" id="IPR023195">
    <property type="entry name" value="Nict_dMeBzImd_PRibTrfase_N"/>
</dbReference>
<feature type="compositionally biased region" description="Low complexity" evidence="12">
    <location>
        <begin position="198"/>
        <end position="212"/>
    </location>
</feature>
<dbReference type="CDD" id="cd00544">
    <property type="entry name" value="CobU"/>
    <property type="match status" value="1"/>
</dbReference>
<dbReference type="CDD" id="cd02439">
    <property type="entry name" value="DMB-PRT_CobT"/>
    <property type="match status" value="1"/>
</dbReference>
<protein>
    <recommendedName>
        <fullName evidence="5 11">Nicotinate-nucleotide--dimethylbenzimidazole phosphoribosyltransferase</fullName>
        <shortName evidence="11">NN:DBI PRT</shortName>
        <ecNumber evidence="4 11">2.4.2.21</ecNumber>
    </recommendedName>
    <alternativeName>
        <fullName evidence="9 11">N(1)-alpha-phosphoribosyltransferase</fullName>
    </alternativeName>
</protein>
<name>A0A921F570_9ACTN</name>
<keyword evidence="7 11" id="KW-0328">Glycosyltransferase</keyword>
<dbReference type="SUPFAM" id="SSF52733">
    <property type="entry name" value="Nicotinate mononucleotide:5,6-dimethylbenzimidazole phosphoribosyltransferase (CobT)"/>
    <property type="match status" value="1"/>
</dbReference>
<dbReference type="Pfam" id="PF02283">
    <property type="entry name" value="CobU"/>
    <property type="match status" value="1"/>
</dbReference>
<evidence type="ECO:0000256" key="2">
    <source>
        <dbReference type="ARBA" id="ARBA00005049"/>
    </source>
</evidence>
<evidence type="ECO:0000256" key="7">
    <source>
        <dbReference type="ARBA" id="ARBA00022676"/>
    </source>
</evidence>
<dbReference type="GO" id="GO:0008939">
    <property type="term" value="F:nicotinate-nucleotide-dimethylbenzimidazole phosphoribosyltransferase activity"/>
    <property type="evidence" value="ECO:0007669"/>
    <property type="project" value="UniProtKB-UniRule"/>
</dbReference>
<dbReference type="Gene3D" id="1.10.1610.10">
    <property type="match status" value="1"/>
</dbReference>
<evidence type="ECO:0000256" key="6">
    <source>
        <dbReference type="ARBA" id="ARBA00022573"/>
    </source>
</evidence>
<dbReference type="PANTHER" id="PTHR43463:SF1">
    <property type="entry name" value="NICOTINATE-NUCLEOTIDE--DIMETHYLBENZIMIDAZOLE PHOSPHORIBOSYLTRANSFERASE"/>
    <property type="match status" value="1"/>
</dbReference>
<evidence type="ECO:0000256" key="5">
    <source>
        <dbReference type="ARBA" id="ARBA00015486"/>
    </source>
</evidence>
<dbReference type="RefSeq" id="WP_303914835.1">
    <property type="nucleotide sequence ID" value="NZ_DYXM01000240.1"/>
</dbReference>
<evidence type="ECO:0000256" key="9">
    <source>
        <dbReference type="ARBA" id="ARBA00030686"/>
    </source>
</evidence>
<dbReference type="InterPro" id="IPR003203">
    <property type="entry name" value="CobU/CobP"/>
</dbReference>
<feature type="region of interest" description="Disordered" evidence="12">
    <location>
        <begin position="197"/>
        <end position="226"/>
    </location>
</feature>
<evidence type="ECO:0000256" key="11">
    <source>
        <dbReference type="HAMAP-Rule" id="MF_00230"/>
    </source>
</evidence>
<reference evidence="13" key="2">
    <citation type="submission" date="2021-09" db="EMBL/GenBank/DDBJ databases">
        <authorList>
            <person name="Gilroy R."/>
        </authorList>
    </citation>
    <scope>NUCLEOTIDE SEQUENCE</scope>
    <source>
        <strain evidence="13">ChiGjej1B1-18357</strain>
    </source>
</reference>
<dbReference type="InterPro" id="IPR036087">
    <property type="entry name" value="Nict_dMeBzImd_PRibTrfase_sf"/>
</dbReference>
<comment type="similarity">
    <text evidence="3 11">Belongs to the CobT family.</text>
</comment>
<evidence type="ECO:0000256" key="12">
    <source>
        <dbReference type="SAM" id="MobiDB-lite"/>
    </source>
</evidence>
<accession>A0A921F570</accession>
<dbReference type="InterPro" id="IPR017846">
    <property type="entry name" value="Nict_dMeBzImd_PRibTrfase_bact"/>
</dbReference>
<organism evidence="13 14">
    <name type="scientific">Dietzia timorensis</name>
    <dbReference type="NCBI Taxonomy" id="499555"/>
    <lineage>
        <taxon>Bacteria</taxon>
        <taxon>Bacillati</taxon>
        <taxon>Actinomycetota</taxon>
        <taxon>Actinomycetes</taxon>
        <taxon>Mycobacteriales</taxon>
        <taxon>Dietziaceae</taxon>
        <taxon>Dietzia</taxon>
    </lineage>
</organism>
<dbReference type="InterPro" id="IPR027417">
    <property type="entry name" value="P-loop_NTPase"/>
</dbReference>
<dbReference type="HAMAP" id="MF_00230">
    <property type="entry name" value="CobT"/>
    <property type="match status" value="1"/>
</dbReference>
<comment type="function">
    <text evidence="1 11">Catalyzes the synthesis of alpha-ribazole-5'-phosphate from nicotinate mononucleotide (NAMN) and 5,6-dimethylbenzimidazole (DMB).</text>
</comment>
<feature type="active site" description="Proton acceptor" evidence="11">
    <location>
        <position position="588"/>
    </location>
</feature>
<dbReference type="Gene3D" id="3.40.50.10210">
    <property type="match status" value="1"/>
</dbReference>
<dbReference type="Gene3D" id="3.40.50.300">
    <property type="entry name" value="P-loop containing nucleotide triphosphate hydrolases"/>
    <property type="match status" value="1"/>
</dbReference>
<dbReference type="AlphaFoldDB" id="A0A921F570"/>
<dbReference type="Proteomes" id="UP000776650">
    <property type="component" value="Unassembled WGS sequence"/>
</dbReference>
<comment type="pathway">
    <text evidence="2 11">Nucleoside biosynthesis; alpha-ribazole biosynthesis; alpha-ribazole from 5,6-dimethylbenzimidazole: step 1/2.</text>
</comment>
<sequence length="626" mass="64589">MRSLIIGGNRSGKSARAESLIAAAAGPSEVLYVAPGLTSGDDNDFAERVSAHQARRPASWRTIETRDIASVLRENPDAFVLIDDLAAWLTATLDANLGWTGDRHAADTETDDLFAALSDFRGTAVLVSAEVGLGVIAPTTSGRQFADILGALNSRLAEECDYAEFVIAGHAISLDGSAQATPNAARRDDAVARFGSSDARTAATDQDPAQQRPPRPDLSAGPLAGSSAGVAATAGVAAAAYSSQQGEGATAHFSPDSQYSDEDFPGLRDAALYEAPGKFGKVAQPDRNISGQALDYQAMLTKPAGSLGRLEDLAIWYSACRGEVPPPPLANTSIVVFAGDHGVAAHGVSAFPPEVTTQMVENILSGGAGVSVLARQYGAAVKVADMAVAGSTPEYTRRHKIRRSSGSLDREDALTEEETLAAIAAGRRIADEEIDAGADLLIAGDLGIGNTTPATVLIGTITGLEPVTIVGRGTGIDDAGWMRKAAAVRDGMFRSRNVSRKPVELLQRVGGADLAAMAGFLAQAALRKTPCILDGVVVTSAALVADLLAPGARGWWQAGHRSPEPAHTAGLTYLGLEPIVEGNLRLGEGSGAVTALPILQGAVAVIREMATFDTAGVSGKSQTATD</sequence>
<dbReference type="InterPro" id="IPR003200">
    <property type="entry name" value="Nict_dMeBzImd_PRibTrfase"/>
</dbReference>
<evidence type="ECO:0000256" key="10">
    <source>
        <dbReference type="ARBA" id="ARBA00047340"/>
    </source>
</evidence>
<proteinExistence type="inferred from homology"/>